<dbReference type="GO" id="GO:0005902">
    <property type="term" value="C:microvillus"/>
    <property type="evidence" value="ECO:0007669"/>
    <property type="project" value="TreeGrafter"/>
</dbReference>
<evidence type="ECO:0000256" key="5">
    <source>
        <dbReference type="ARBA" id="ARBA00023203"/>
    </source>
</evidence>
<dbReference type="RefSeq" id="XP_041421653.1">
    <property type="nucleotide sequence ID" value="XM_041565719.1"/>
</dbReference>
<dbReference type="GO" id="GO:0005886">
    <property type="term" value="C:plasma membrane"/>
    <property type="evidence" value="ECO:0007669"/>
    <property type="project" value="TreeGrafter"/>
</dbReference>
<dbReference type="InterPro" id="IPR036961">
    <property type="entry name" value="Kinesin_motor_dom_sf"/>
</dbReference>
<dbReference type="PRINTS" id="PR00193">
    <property type="entry name" value="MYOSINHEAVY"/>
</dbReference>
<dbReference type="KEGG" id="xla:108718457"/>
<dbReference type="GO" id="GO:0000146">
    <property type="term" value="F:microfilament motor activity"/>
    <property type="evidence" value="ECO:0007669"/>
    <property type="project" value="TreeGrafter"/>
</dbReference>
<dbReference type="GO" id="GO:0005524">
    <property type="term" value="F:ATP binding"/>
    <property type="evidence" value="ECO:0007669"/>
    <property type="project" value="UniProtKB-KW"/>
</dbReference>
<evidence type="ECO:0000256" key="4">
    <source>
        <dbReference type="ARBA" id="ARBA00023175"/>
    </source>
</evidence>
<dbReference type="InterPro" id="IPR001609">
    <property type="entry name" value="Myosin_head_motor_dom-like"/>
</dbReference>
<dbReference type="AlphaFoldDB" id="A0A8J1KY42"/>
<dbReference type="PANTHER" id="PTHR13140">
    <property type="entry name" value="MYOSIN"/>
    <property type="match status" value="1"/>
</dbReference>
<dbReference type="Pfam" id="PF00063">
    <property type="entry name" value="Myosin_head"/>
    <property type="match status" value="1"/>
</dbReference>
<dbReference type="GO" id="GO:0007015">
    <property type="term" value="P:actin filament organization"/>
    <property type="evidence" value="ECO:0007669"/>
    <property type="project" value="TreeGrafter"/>
</dbReference>
<dbReference type="InterPro" id="IPR027417">
    <property type="entry name" value="P-loop_NTPase"/>
</dbReference>
<dbReference type="GO" id="GO:0005737">
    <property type="term" value="C:cytoplasm"/>
    <property type="evidence" value="ECO:0007669"/>
    <property type="project" value="TreeGrafter"/>
</dbReference>
<dbReference type="Proteomes" id="UP000186698">
    <property type="component" value="Chromosome 6L"/>
</dbReference>
<dbReference type="GO" id="GO:0016459">
    <property type="term" value="C:myosin complex"/>
    <property type="evidence" value="ECO:0007669"/>
    <property type="project" value="UniProtKB-KW"/>
</dbReference>
<organism evidence="8 9">
    <name type="scientific">Xenopus laevis</name>
    <name type="common">African clawed frog</name>
    <dbReference type="NCBI Taxonomy" id="8355"/>
    <lineage>
        <taxon>Eukaryota</taxon>
        <taxon>Metazoa</taxon>
        <taxon>Chordata</taxon>
        <taxon>Craniata</taxon>
        <taxon>Vertebrata</taxon>
        <taxon>Euteleostomi</taxon>
        <taxon>Amphibia</taxon>
        <taxon>Batrachia</taxon>
        <taxon>Anura</taxon>
        <taxon>Pipoidea</taxon>
        <taxon>Pipidae</taxon>
        <taxon>Xenopodinae</taxon>
        <taxon>Xenopus</taxon>
        <taxon>Xenopus</taxon>
    </lineage>
</organism>
<comment type="caution">
    <text evidence="6">Lacks conserved residue(s) required for the propagation of feature annotation.</text>
</comment>
<dbReference type="PROSITE" id="PS51456">
    <property type="entry name" value="MYOSIN_MOTOR"/>
    <property type="match status" value="1"/>
</dbReference>
<dbReference type="OrthoDB" id="6108017at2759"/>
<dbReference type="GO" id="GO:0030048">
    <property type="term" value="P:actin filament-based movement"/>
    <property type="evidence" value="ECO:0007669"/>
    <property type="project" value="TreeGrafter"/>
</dbReference>
<feature type="domain" description="Myosin motor" evidence="7">
    <location>
        <begin position="6"/>
        <end position="167"/>
    </location>
</feature>
<evidence type="ECO:0000313" key="8">
    <source>
        <dbReference type="Proteomes" id="UP000186698"/>
    </source>
</evidence>
<evidence type="ECO:0000256" key="3">
    <source>
        <dbReference type="ARBA" id="ARBA00023123"/>
    </source>
</evidence>
<keyword evidence="2" id="KW-0067">ATP-binding</keyword>
<keyword evidence="3 6" id="KW-0518">Myosin</keyword>
<keyword evidence="8" id="KW-1185">Reference proteome</keyword>
<dbReference type="Gene3D" id="3.40.850.10">
    <property type="entry name" value="Kinesin motor domain"/>
    <property type="match status" value="1"/>
</dbReference>
<evidence type="ECO:0000256" key="6">
    <source>
        <dbReference type="PROSITE-ProRule" id="PRU00782"/>
    </source>
</evidence>
<gene>
    <name evidence="9" type="primary">LOC108718457</name>
</gene>
<protein>
    <submittedName>
        <fullName evidence="9">Unconventional myosin-Id-like</fullName>
    </submittedName>
</protein>
<dbReference type="PANTHER" id="PTHR13140:SF381">
    <property type="entry name" value="UNCONVENTIONAL MYOSIN-IG"/>
    <property type="match status" value="1"/>
</dbReference>
<evidence type="ECO:0000256" key="2">
    <source>
        <dbReference type="ARBA" id="ARBA00022840"/>
    </source>
</evidence>
<evidence type="ECO:0000256" key="1">
    <source>
        <dbReference type="ARBA" id="ARBA00022741"/>
    </source>
</evidence>
<evidence type="ECO:0000259" key="7">
    <source>
        <dbReference type="PROSITE" id="PS51456"/>
    </source>
</evidence>
<dbReference type="GeneID" id="108718457"/>
<dbReference type="SUPFAM" id="SSF52540">
    <property type="entry name" value="P-loop containing nucleoside triphosphate hydrolases"/>
    <property type="match status" value="1"/>
</dbReference>
<keyword evidence="5 6" id="KW-0009">Actin-binding</keyword>
<dbReference type="GO" id="GO:0051015">
    <property type="term" value="F:actin filament binding"/>
    <property type="evidence" value="ECO:0007669"/>
    <property type="project" value="TreeGrafter"/>
</dbReference>
<keyword evidence="1" id="KW-0547">Nucleotide-binding</keyword>
<proteinExistence type="inferred from homology"/>
<name>A0A8J1KY42_XENLA</name>
<accession>A0A8J1KY42</accession>
<dbReference type="GO" id="GO:0006897">
    <property type="term" value="P:endocytosis"/>
    <property type="evidence" value="ECO:0007669"/>
    <property type="project" value="TreeGrafter"/>
</dbReference>
<comment type="similarity">
    <text evidence="6">Belongs to the TRAFAC class myosin-kinesin ATPase superfamily. Myosin family.</text>
</comment>
<sequence length="167" mass="19187">MFYWIYSTAVWRGLSKSPLTPLVFTFTRRLERGRIYTYIGEVVVSVIPYTSMELYGKVMIDFYRSRELYERSPHLYAIADAAYKAMKCRAQDTCIVISGESGSGQTEASKYISQYLAAITNPTQRQEVERVNNVLLKSNCVLEAFGNAKTNRNDKSIRFGKYKDINL</sequence>
<evidence type="ECO:0000313" key="9">
    <source>
        <dbReference type="RefSeq" id="XP_041421653.1"/>
    </source>
</evidence>
<reference evidence="9" key="1">
    <citation type="submission" date="2025-08" db="UniProtKB">
        <authorList>
            <consortium name="RefSeq"/>
        </authorList>
    </citation>
    <scope>IDENTIFICATION</scope>
    <source>
        <strain evidence="9">J_2021</strain>
        <tissue evidence="9">Erythrocytes</tissue>
    </source>
</reference>
<keyword evidence="4" id="KW-0505">Motor protein</keyword>